<feature type="transmembrane region" description="Helical" evidence="1">
    <location>
        <begin position="717"/>
        <end position="733"/>
    </location>
</feature>
<dbReference type="KEGG" id="caul:KCG34_02015"/>
<dbReference type="AlphaFoldDB" id="A0A975G182"/>
<evidence type="ECO:0000259" key="2">
    <source>
        <dbReference type="Pfam" id="PF00501"/>
    </source>
</evidence>
<protein>
    <submittedName>
        <fullName evidence="4">AMP-binding protein</fullName>
    </submittedName>
</protein>
<feature type="domain" description="Acyltransferase 3" evidence="3">
    <location>
        <begin position="533"/>
        <end position="814"/>
    </location>
</feature>
<dbReference type="InterPro" id="IPR050237">
    <property type="entry name" value="ATP-dep_AMP-bd_enzyme"/>
</dbReference>
<evidence type="ECO:0000313" key="4">
    <source>
        <dbReference type="EMBL" id="QUD88687.1"/>
    </source>
</evidence>
<evidence type="ECO:0000259" key="3">
    <source>
        <dbReference type="Pfam" id="PF01757"/>
    </source>
</evidence>
<feature type="transmembrane region" description="Helical" evidence="1">
    <location>
        <begin position="767"/>
        <end position="785"/>
    </location>
</feature>
<keyword evidence="5" id="KW-1185">Reference proteome</keyword>
<sequence>MKTLFDCLDQYGDAIAVIDEEGRPVTYAALLARAASLVEPLGARRRLVAIEIANRLTPLAAYVGAIRAGHAVILTTPGGASDEAPIVRTFRPEAVFRAGAWTQKPAAEAATELHPDLAVLLSTSGSTGSPKLVRLSHGNLAANARSIIDYLGIGPDETAITTLPPAYSYGLSVIHSHLLAGARLALFDGSVTDPAFAQILDRDGASSFAGVPHIFDLLRGSGFEPAAHPSLRYVTQAGGRLPADQVLAWATQLRKAGKRFFVMYGQTEAAPRIAYVPAEDIERHPDCIGRAVPGGRLRIEPIGDGEQGELVYAGPNVMMGYAEGRADLTRGAETAELRTGDIARVNDAGYFQITGRLSRISKVFGLRISLDEIEARLAQAGLAAAVAADDEGLAVACAASDTQAATDLLLNQLHLPKAAFLVLALPTIPRLSSGKTDYAAILRQARDAGEAAQARTGGLRPALAAVLGVRQVRDEDSFISLGGDSLNYVRAWLVLEEHLGRCPENWETMSLAELEGASQSWPQRRMAIDSDVLARAVAIVMVVMHHVTNSAVGGGAYSLLLIAGMNFSRFQVPKLAQGQLWSVLEPLLVKVLAPYFLIISAYFVLQHGVFLPQYLLVSNFSASAATPDPLRTTVFWYIETYVWLILAASLMMLAPGLRRLGAKHPWPFALGLVLVTLIAGSVARLNMSLPVFFDHTPFTLGYLFAFGWAIPQARTTGRRLLLLALGAGALFAFERPGIEFAAPVTLAALTLLLFVRRVTLGWKLTQVVSMTAAASLYIYLSHGMVVHALRSALHGRIPLALALPAIALCCLIGIGLSRAVDLAEAWALARTRPRAALRSADLAAEA</sequence>
<dbReference type="Gene3D" id="1.10.1200.10">
    <property type="entry name" value="ACP-like"/>
    <property type="match status" value="1"/>
</dbReference>
<dbReference type="Pfam" id="PF01757">
    <property type="entry name" value="Acyl_transf_3"/>
    <property type="match status" value="1"/>
</dbReference>
<dbReference type="Pfam" id="PF00501">
    <property type="entry name" value="AMP-binding"/>
    <property type="match status" value="1"/>
</dbReference>
<dbReference type="SUPFAM" id="SSF56801">
    <property type="entry name" value="Acetyl-CoA synthetase-like"/>
    <property type="match status" value="1"/>
</dbReference>
<dbReference type="Gene3D" id="3.40.50.12780">
    <property type="entry name" value="N-terminal domain of ligase-like"/>
    <property type="match status" value="1"/>
</dbReference>
<organism evidence="4 5">
    <name type="scientific">Phenylobacterium montanum</name>
    <dbReference type="NCBI Taxonomy" id="2823693"/>
    <lineage>
        <taxon>Bacteria</taxon>
        <taxon>Pseudomonadati</taxon>
        <taxon>Pseudomonadota</taxon>
        <taxon>Alphaproteobacteria</taxon>
        <taxon>Caulobacterales</taxon>
        <taxon>Caulobacteraceae</taxon>
        <taxon>Phenylobacterium</taxon>
    </lineage>
</organism>
<gene>
    <name evidence="4" type="ORF">KCG34_02015</name>
</gene>
<dbReference type="InterPro" id="IPR042099">
    <property type="entry name" value="ANL_N_sf"/>
</dbReference>
<dbReference type="InterPro" id="IPR000873">
    <property type="entry name" value="AMP-dep_synth/lig_dom"/>
</dbReference>
<evidence type="ECO:0000256" key="1">
    <source>
        <dbReference type="SAM" id="Phobius"/>
    </source>
</evidence>
<feature type="transmembrane region" description="Helical" evidence="1">
    <location>
        <begin position="554"/>
        <end position="572"/>
    </location>
</feature>
<feature type="transmembrane region" description="Helical" evidence="1">
    <location>
        <begin position="666"/>
        <end position="685"/>
    </location>
</feature>
<dbReference type="PANTHER" id="PTHR43767">
    <property type="entry name" value="LONG-CHAIN-FATTY-ACID--COA LIGASE"/>
    <property type="match status" value="1"/>
</dbReference>
<keyword evidence="1" id="KW-1133">Transmembrane helix</keyword>
<dbReference type="RefSeq" id="WP_211938737.1">
    <property type="nucleotide sequence ID" value="NZ_CP073078.1"/>
</dbReference>
<evidence type="ECO:0000313" key="5">
    <source>
        <dbReference type="Proteomes" id="UP000676409"/>
    </source>
</evidence>
<dbReference type="Proteomes" id="UP000676409">
    <property type="component" value="Chromosome"/>
</dbReference>
<feature type="domain" description="AMP-dependent synthetase/ligase" evidence="2">
    <location>
        <begin position="9"/>
        <end position="321"/>
    </location>
</feature>
<keyword evidence="1" id="KW-0812">Transmembrane</keyword>
<dbReference type="InterPro" id="IPR002656">
    <property type="entry name" value="Acyl_transf_3_dom"/>
</dbReference>
<dbReference type="SUPFAM" id="SSF47336">
    <property type="entry name" value="ACP-like"/>
    <property type="match status" value="1"/>
</dbReference>
<proteinExistence type="predicted"/>
<reference evidence="4" key="1">
    <citation type="submission" date="2021-04" db="EMBL/GenBank/DDBJ databases">
        <title>The complete genome sequence of Caulobacter sp. S6.</title>
        <authorList>
            <person name="Tang Y."/>
            <person name="Ouyang W."/>
            <person name="Liu Q."/>
            <person name="Huang B."/>
            <person name="Guo Z."/>
            <person name="Lei P."/>
        </authorList>
    </citation>
    <scope>NUCLEOTIDE SEQUENCE</scope>
    <source>
        <strain evidence="4">S6</strain>
    </source>
</reference>
<accession>A0A975G182</accession>
<dbReference type="InterPro" id="IPR036736">
    <property type="entry name" value="ACP-like_sf"/>
</dbReference>
<feature type="transmembrane region" description="Helical" evidence="1">
    <location>
        <begin position="797"/>
        <end position="816"/>
    </location>
</feature>
<dbReference type="PANTHER" id="PTHR43767:SF1">
    <property type="entry name" value="NONRIBOSOMAL PEPTIDE SYNTHASE PES1 (EUROFUNG)-RELATED"/>
    <property type="match status" value="1"/>
</dbReference>
<keyword evidence="1" id="KW-0472">Membrane</keyword>
<dbReference type="GO" id="GO:0016747">
    <property type="term" value="F:acyltransferase activity, transferring groups other than amino-acyl groups"/>
    <property type="evidence" value="ECO:0007669"/>
    <property type="project" value="InterPro"/>
</dbReference>
<feature type="transmembrane region" description="Helical" evidence="1">
    <location>
        <begin position="592"/>
        <end position="614"/>
    </location>
</feature>
<feature type="transmembrane region" description="Helical" evidence="1">
    <location>
        <begin position="691"/>
        <end position="710"/>
    </location>
</feature>
<name>A0A975G182_9CAUL</name>
<dbReference type="EMBL" id="CP073078">
    <property type="protein sequence ID" value="QUD88687.1"/>
    <property type="molecule type" value="Genomic_DNA"/>
</dbReference>
<feature type="transmembrane region" description="Helical" evidence="1">
    <location>
        <begin position="739"/>
        <end position="755"/>
    </location>
</feature>
<feature type="transmembrane region" description="Helical" evidence="1">
    <location>
        <begin position="634"/>
        <end position="654"/>
    </location>
</feature>